<dbReference type="InterPro" id="IPR014710">
    <property type="entry name" value="RmlC-like_jellyroll"/>
</dbReference>
<dbReference type="EMBL" id="JAXAFO010000037">
    <property type="protein sequence ID" value="MDX6851009.1"/>
    <property type="molecule type" value="Genomic_DNA"/>
</dbReference>
<dbReference type="SUPFAM" id="SSF51182">
    <property type="entry name" value="RmlC-like cupins"/>
    <property type="match status" value="1"/>
</dbReference>
<evidence type="ECO:0000259" key="1">
    <source>
        <dbReference type="Pfam" id="PF07883"/>
    </source>
</evidence>
<dbReference type="Pfam" id="PF07883">
    <property type="entry name" value="Cupin_2"/>
    <property type="match status" value="1"/>
</dbReference>
<accession>A0ABU4S1E3</accession>
<proteinExistence type="predicted"/>
<gene>
    <name evidence="2" type="ORF">SCD92_16655</name>
</gene>
<sequence length="112" mass="12402">MIPVGQILADIPEQLPEELFTTLASVAGVRIERIVSRGHSSAPDFWYQQDEHEWIILLSGGAVLRWENDAEQALAPGDYVMIPAGTRHRVEGTLADENTIWLAVFIPPAVRA</sequence>
<dbReference type="Gene3D" id="2.60.120.10">
    <property type="entry name" value="Jelly Rolls"/>
    <property type="match status" value="1"/>
</dbReference>
<evidence type="ECO:0000313" key="2">
    <source>
        <dbReference type="EMBL" id="MDX6851009.1"/>
    </source>
</evidence>
<dbReference type="Proteomes" id="UP001273505">
    <property type="component" value="Unassembled WGS sequence"/>
</dbReference>
<dbReference type="RefSeq" id="WP_302720621.1">
    <property type="nucleotide sequence ID" value="NZ_JAULRU010000154.1"/>
</dbReference>
<name>A0ABU4S1E3_9GAMM</name>
<comment type="caution">
    <text evidence="2">The sequence shown here is derived from an EMBL/GenBank/DDBJ whole genome shotgun (WGS) entry which is preliminary data.</text>
</comment>
<dbReference type="InterPro" id="IPR011051">
    <property type="entry name" value="RmlC_Cupin_sf"/>
</dbReference>
<keyword evidence="3" id="KW-1185">Reference proteome</keyword>
<feature type="domain" description="Cupin type-2" evidence="1">
    <location>
        <begin position="38"/>
        <end position="105"/>
    </location>
</feature>
<evidence type="ECO:0000313" key="3">
    <source>
        <dbReference type="Proteomes" id="UP001273505"/>
    </source>
</evidence>
<protein>
    <submittedName>
        <fullName evidence="2">Cupin domain-containing protein</fullName>
    </submittedName>
</protein>
<dbReference type="InterPro" id="IPR013096">
    <property type="entry name" value="Cupin_2"/>
</dbReference>
<dbReference type="CDD" id="cd06981">
    <property type="entry name" value="cupin_reut_a1446"/>
    <property type="match status" value="1"/>
</dbReference>
<reference evidence="2 3" key="1">
    <citation type="submission" date="2023-11" db="EMBL/GenBank/DDBJ databases">
        <title>Gilvimarinus fulvus sp. nov., isolated from the surface of Kelp.</title>
        <authorList>
            <person name="Sun Y.Y."/>
            <person name="Gong Y."/>
            <person name="Du Z.J."/>
        </authorList>
    </citation>
    <scope>NUCLEOTIDE SEQUENCE [LARGE SCALE GENOMIC DNA]</scope>
    <source>
        <strain evidence="2 3">SDUM040013</strain>
    </source>
</reference>
<organism evidence="2 3">
    <name type="scientific">Gilvimarinus gilvus</name>
    <dbReference type="NCBI Taxonomy" id="3058038"/>
    <lineage>
        <taxon>Bacteria</taxon>
        <taxon>Pseudomonadati</taxon>
        <taxon>Pseudomonadota</taxon>
        <taxon>Gammaproteobacteria</taxon>
        <taxon>Cellvibrionales</taxon>
        <taxon>Cellvibrionaceae</taxon>
        <taxon>Gilvimarinus</taxon>
    </lineage>
</organism>